<dbReference type="GO" id="GO:0005637">
    <property type="term" value="C:nuclear inner membrane"/>
    <property type="evidence" value="ECO:0007669"/>
    <property type="project" value="UniProtKB-SubCell"/>
</dbReference>
<evidence type="ECO:0000256" key="3">
    <source>
        <dbReference type="ARBA" id="ARBA00022989"/>
    </source>
</evidence>
<dbReference type="PANTHER" id="PTHR28538">
    <property type="entry name" value="INTEGRAL INNER NUCLEAR MEMBRANE PROTEIN IMA1"/>
    <property type="match status" value="1"/>
</dbReference>
<organism evidence="8 9">
    <name type="scientific">Kwoniella bestiolae CBS 10118</name>
    <dbReference type="NCBI Taxonomy" id="1296100"/>
    <lineage>
        <taxon>Eukaryota</taxon>
        <taxon>Fungi</taxon>
        <taxon>Dikarya</taxon>
        <taxon>Basidiomycota</taxon>
        <taxon>Agaricomycotina</taxon>
        <taxon>Tremellomycetes</taxon>
        <taxon>Tremellales</taxon>
        <taxon>Cryptococcaceae</taxon>
        <taxon>Kwoniella</taxon>
    </lineage>
</organism>
<dbReference type="Proteomes" id="UP000092730">
    <property type="component" value="Chromosome 1"/>
</dbReference>
<dbReference type="GO" id="GO:0071765">
    <property type="term" value="P:nuclear inner membrane organization"/>
    <property type="evidence" value="ECO:0007669"/>
    <property type="project" value="InterPro"/>
</dbReference>
<name>A0AAJ8K561_9TREE</name>
<dbReference type="InterPro" id="IPR042321">
    <property type="entry name" value="Ima1"/>
</dbReference>
<gene>
    <name evidence="8" type="ORF">I302_102903</name>
</gene>
<dbReference type="KEGG" id="kbi:30205997"/>
<dbReference type="AlphaFoldDB" id="A0AAJ8K561"/>
<keyword evidence="3" id="KW-1133">Transmembrane helix</keyword>
<feature type="compositionally biased region" description="Polar residues" evidence="6">
    <location>
        <begin position="383"/>
        <end position="396"/>
    </location>
</feature>
<evidence type="ECO:0000256" key="4">
    <source>
        <dbReference type="ARBA" id="ARBA00023136"/>
    </source>
</evidence>
<keyword evidence="9" id="KW-1185">Reference proteome</keyword>
<proteinExistence type="predicted"/>
<comment type="subcellular location">
    <subcellularLocation>
        <location evidence="1">Nucleus inner membrane</location>
        <topology evidence="1">Multi-pass membrane protein</topology>
    </subcellularLocation>
</comment>
<evidence type="ECO:0000313" key="8">
    <source>
        <dbReference type="EMBL" id="WVW80912.1"/>
    </source>
</evidence>
<feature type="region of interest" description="Disordered" evidence="6">
    <location>
        <begin position="383"/>
        <end position="436"/>
    </location>
</feature>
<dbReference type="PANTHER" id="PTHR28538:SF1">
    <property type="entry name" value="INTEGRAL INNER NUCLEAR MEMBRANE PROTEIN IMA1"/>
    <property type="match status" value="1"/>
</dbReference>
<sequence length="637" mass="70954">MPLLRSSTRPVPVQCFFCLSPSILPPHPSTSNSSPKGKNRISEVGTKWNWQCDRCGCWNIKDERGEMISDLPAMHDTAYNERSFSLRAKPSSSHIPSSSSSSSSTSLFCHSCLANQTLIMNMLANYLPDDDDPSYPMLYADLPNYLAKLHSRYPPVCRNCQPAVDEALRKSDHRAQVQAWSSALDRGARSPSRGDGSGGGEVGRVSKGDTIIWRIRGILWWISLGLSMGQGVLASASPSRLQQILNVSPPTLPRIPMSLFLFNALSIIWIAWDPYWLRRVRNREKVKVEGRGTWISNMLLITLARLMGSMSSCLVTSDQELSYYPLKLLQATFAIEIALLLHSLMSIKISQPIAIKLVRPVSVTSDIPPASQSISNANGISSLSLSSHTPTQTKNGVNPIFGQPSLHQPLPEPQADAEPMDWEPTQQPSRYPMFSPQSEDGDGDLFQTKQDWDKFGTNKQRMFHNKNDETGLESLLAGWGLGGTTPNTLNPTNANRIPIKSSLRKKPSHQWEIIDIIGAISLMVRFSGVINIIVPTILDLYLDIGIFKSLHRWVLVIESFYTATKCLLYLHRRNYDIANTTMIKILWSAVNLALRCSSLVPSVGPTSWLGLLVADERWRIAVEWSIWGLMDGVTLFI</sequence>
<feature type="region of interest" description="Disordered" evidence="6">
    <location>
        <begin position="181"/>
        <end position="202"/>
    </location>
</feature>
<accession>A0AAJ8K561</accession>
<evidence type="ECO:0000256" key="5">
    <source>
        <dbReference type="ARBA" id="ARBA00023242"/>
    </source>
</evidence>
<evidence type="ECO:0000259" key="7">
    <source>
        <dbReference type="Pfam" id="PF09779"/>
    </source>
</evidence>
<keyword evidence="5" id="KW-0539">Nucleus</keyword>
<evidence type="ECO:0000256" key="6">
    <source>
        <dbReference type="SAM" id="MobiDB-lite"/>
    </source>
</evidence>
<evidence type="ECO:0000313" key="9">
    <source>
        <dbReference type="Proteomes" id="UP000092730"/>
    </source>
</evidence>
<dbReference type="RefSeq" id="XP_065725656.1">
    <property type="nucleotide sequence ID" value="XM_065869584.1"/>
</dbReference>
<dbReference type="GO" id="GO:0034506">
    <property type="term" value="C:chromosome, centromeric core domain"/>
    <property type="evidence" value="ECO:0007669"/>
    <property type="project" value="TreeGrafter"/>
</dbReference>
<dbReference type="Pfam" id="PF09779">
    <property type="entry name" value="Ima1_N"/>
    <property type="match status" value="1"/>
</dbReference>
<keyword evidence="2" id="KW-0812">Transmembrane</keyword>
<reference evidence="8" key="1">
    <citation type="submission" date="2013-07" db="EMBL/GenBank/DDBJ databases">
        <authorList>
            <consortium name="The Broad Institute Genome Sequencing Platform"/>
            <person name="Cuomo C."/>
            <person name="Litvintseva A."/>
            <person name="Chen Y."/>
            <person name="Heitman J."/>
            <person name="Sun S."/>
            <person name="Springer D."/>
            <person name="Dromer F."/>
            <person name="Young S.K."/>
            <person name="Zeng Q."/>
            <person name="Gargeya S."/>
            <person name="Fitzgerald M."/>
            <person name="Abouelleil A."/>
            <person name="Alvarado L."/>
            <person name="Berlin A.M."/>
            <person name="Chapman S.B."/>
            <person name="Dewar J."/>
            <person name="Goldberg J."/>
            <person name="Griggs A."/>
            <person name="Gujja S."/>
            <person name="Hansen M."/>
            <person name="Howarth C."/>
            <person name="Imamovic A."/>
            <person name="Larimer J."/>
            <person name="McCowan C."/>
            <person name="Murphy C."/>
            <person name="Pearson M."/>
            <person name="Priest M."/>
            <person name="Roberts A."/>
            <person name="Saif S."/>
            <person name="Shea T."/>
            <person name="Sykes S."/>
            <person name="Wortman J."/>
            <person name="Nusbaum C."/>
            <person name="Birren B."/>
        </authorList>
    </citation>
    <scope>NUCLEOTIDE SEQUENCE</scope>
    <source>
        <strain evidence="8">CBS 10118</strain>
    </source>
</reference>
<dbReference type="GO" id="GO:0044732">
    <property type="term" value="C:mitotic spindle pole body"/>
    <property type="evidence" value="ECO:0007669"/>
    <property type="project" value="TreeGrafter"/>
</dbReference>
<dbReference type="InterPro" id="IPR018617">
    <property type="entry name" value="Ima1_N"/>
</dbReference>
<feature type="domain" description="Ima1 N-terminal" evidence="7">
    <location>
        <begin position="43"/>
        <end position="164"/>
    </location>
</feature>
<keyword evidence="4" id="KW-0472">Membrane</keyword>
<reference evidence="8" key="2">
    <citation type="submission" date="2024-02" db="EMBL/GenBank/DDBJ databases">
        <title>Comparative genomics of Cryptococcus and Kwoniella reveals pathogenesis evolution and contrasting modes of karyotype evolution via chromosome fusion or intercentromeric recombination.</title>
        <authorList>
            <person name="Coelho M.A."/>
            <person name="David-Palma M."/>
            <person name="Shea T."/>
            <person name="Bowers K."/>
            <person name="McGinley-Smith S."/>
            <person name="Mohammad A.W."/>
            <person name="Gnirke A."/>
            <person name="Yurkov A.M."/>
            <person name="Nowrousian M."/>
            <person name="Sun S."/>
            <person name="Cuomo C.A."/>
            <person name="Heitman J."/>
        </authorList>
    </citation>
    <scope>NUCLEOTIDE SEQUENCE</scope>
    <source>
        <strain evidence="8">CBS 10118</strain>
    </source>
</reference>
<evidence type="ECO:0000256" key="1">
    <source>
        <dbReference type="ARBA" id="ARBA00004473"/>
    </source>
</evidence>
<dbReference type="EMBL" id="CP144541">
    <property type="protein sequence ID" value="WVW80912.1"/>
    <property type="molecule type" value="Genomic_DNA"/>
</dbReference>
<protein>
    <recommendedName>
        <fullName evidence="7">Ima1 N-terminal domain-containing protein</fullName>
    </recommendedName>
</protein>
<evidence type="ECO:0000256" key="2">
    <source>
        <dbReference type="ARBA" id="ARBA00022692"/>
    </source>
</evidence>
<dbReference type="GeneID" id="30205997"/>
<dbReference type="GO" id="GO:0034992">
    <property type="term" value="C:microtubule organizing center attachment site"/>
    <property type="evidence" value="ECO:0007669"/>
    <property type="project" value="TreeGrafter"/>
</dbReference>